<comment type="caution">
    <text evidence="3">The sequence shown here is derived from an EMBL/GenBank/DDBJ whole genome shotgun (WGS) entry which is preliminary data.</text>
</comment>
<dbReference type="RefSeq" id="WP_104145052.1">
    <property type="nucleotide sequence ID" value="NZ_PREU01000012.1"/>
</dbReference>
<protein>
    <submittedName>
        <fullName evidence="3">DNA-binding protein</fullName>
    </submittedName>
</protein>
<proteinExistence type="predicted"/>
<evidence type="ECO:0000313" key="3">
    <source>
        <dbReference type="EMBL" id="PPA73904.1"/>
    </source>
</evidence>
<dbReference type="EMBL" id="PREU01000012">
    <property type="protein sequence ID" value="PPA73904.1"/>
    <property type="molecule type" value="Genomic_DNA"/>
</dbReference>
<dbReference type="InterPro" id="IPR022002">
    <property type="entry name" value="ChsH2_Znr"/>
</dbReference>
<organism evidence="3 4">
    <name type="scientific">Achromobacter spanius</name>
    <dbReference type="NCBI Taxonomy" id="217203"/>
    <lineage>
        <taxon>Bacteria</taxon>
        <taxon>Pseudomonadati</taxon>
        <taxon>Pseudomonadota</taxon>
        <taxon>Betaproteobacteria</taxon>
        <taxon>Burkholderiales</taxon>
        <taxon>Alcaligenaceae</taxon>
        <taxon>Achromobacter</taxon>
    </lineage>
</organism>
<dbReference type="Pfam" id="PF01796">
    <property type="entry name" value="OB_ChsH2_C"/>
    <property type="match status" value="1"/>
</dbReference>
<dbReference type="OrthoDB" id="5514845at2"/>
<feature type="domain" description="ChsH2 rubredoxin-like zinc ribbon" evidence="2">
    <location>
        <begin position="18"/>
        <end position="53"/>
    </location>
</feature>
<feature type="domain" description="ChsH2 C-terminal OB-fold" evidence="1">
    <location>
        <begin position="55"/>
        <end position="115"/>
    </location>
</feature>
<dbReference type="PANTHER" id="PTHR34075:SF5">
    <property type="entry name" value="BLR3430 PROTEIN"/>
    <property type="match status" value="1"/>
</dbReference>
<dbReference type="InterPro" id="IPR052513">
    <property type="entry name" value="Thioester_dehydratase-like"/>
</dbReference>
<name>A0A2S5GLT4_9BURK</name>
<accession>A0A2S5GLT4</accession>
<dbReference type="InterPro" id="IPR012340">
    <property type="entry name" value="NA-bd_OB-fold"/>
</dbReference>
<reference evidence="3 4" key="1">
    <citation type="submission" date="2018-02" db="EMBL/GenBank/DDBJ databases">
        <title>Draft Genome of Achromobacter spanius stain 6.</title>
        <authorList>
            <person name="Gunasekera T.S."/>
            <person name="Radwan O."/>
            <person name="Ruiz O.N."/>
        </authorList>
    </citation>
    <scope>NUCLEOTIDE SEQUENCE [LARGE SCALE GENOMIC DNA]</scope>
    <source>
        <strain evidence="3 4">6</strain>
    </source>
</reference>
<keyword evidence="3" id="KW-0238">DNA-binding</keyword>
<dbReference type="Pfam" id="PF12172">
    <property type="entry name" value="zf-ChsH2"/>
    <property type="match status" value="1"/>
</dbReference>
<dbReference type="SUPFAM" id="SSF50249">
    <property type="entry name" value="Nucleic acid-binding proteins"/>
    <property type="match status" value="1"/>
</dbReference>
<evidence type="ECO:0000259" key="2">
    <source>
        <dbReference type="Pfam" id="PF12172"/>
    </source>
</evidence>
<evidence type="ECO:0000313" key="4">
    <source>
        <dbReference type="Proteomes" id="UP000239990"/>
    </source>
</evidence>
<dbReference type="Proteomes" id="UP000239990">
    <property type="component" value="Unassembled WGS sequence"/>
</dbReference>
<sequence length="132" mass="14665">MHTEQAEALSRGPQEQYFAALAKGRFQIQRCRACERHQFFPRTLCMHCGATDLAWIEPAGTGTVYSFSIVRRKAEAGGDYNVALIDLDEGARMMSRVDGVPLERLRIGMPVKARVLLDAAQPQVVFEPVEAA</sequence>
<dbReference type="InterPro" id="IPR002878">
    <property type="entry name" value="ChsH2_C"/>
</dbReference>
<gene>
    <name evidence="3" type="ORF">C4E15_23105</name>
</gene>
<dbReference type="PANTHER" id="PTHR34075">
    <property type="entry name" value="BLR3430 PROTEIN"/>
    <property type="match status" value="1"/>
</dbReference>
<dbReference type="Gene3D" id="6.10.30.10">
    <property type="match status" value="1"/>
</dbReference>
<dbReference type="GO" id="GO:0003677">
    <property type="term" value="F:DNA binding"/>
    <property type="evidence" value="ECO:0007669"/>
    <property type="project" value="UniProtKB-KW"/>
</dbReference>
<evidence type="ECO:0000259" key="1">
    <source>
        <dbReference type="Pfam" id="PF01796"/>
    </source>
</evidence>
<dbReference type="AlphaFoldDB" id="A0A2S5GLT4"/>